<name>E5A8T6_LEPMJ</name>
<feature type="region of interest" description="Disordered" evidence="1">
    <location>
        <begin position="70"/>
        <end position="160"/>
    </location>
</feature>
<feature type="compositionally biased region" description="Polar residues" evidence="1">
    <location>
        <begin position="197"/>
        <end position="207"/>
    </location>
</feature>
<evidence type="ECO:0000313" key="3">
    <source>
        <dbReference type="Proteomes" id="UP000002668"/>
    </source>
</evidence>
<feature type="compositionally biased region" description="Low complexity" evidence="1">
    <location>
        <begin position="140"/>
        <end position="153"/>
    </location>
</feature>
<protein>
    <submittedName>
        <fullName evidence="2">Uncharacterized protein</fullName>
    </submittedName>
</protein>
<evidence type="ECO:0000313" key="2">
    <source>
        <dbReference type="EMBL" id="CBY00031.1"/>
    </source>
</evidence>
<dbReference type="HOGENOM" id="CLU_404893_0_0_1"/>
<feature type="region of interest" description="Disordered" evidence="1">
    <location>
        <begin position="372"/>
        <end position="396"/>
    </location>
</feature>
<feature type="compositionally biased region" description="Low complexity" evidence="1">
    <location>
        <begin position="96"/>
        <end position="105"/>
    </location>
</feature>
<proteinExistence type="predicted"/>
<keyword evidence="3" id="KW-1185">Reference proteome</keyword>
<dbReference type="Proteomes" id="UP000002668">
    <property type="component" value="Genome"/>
</dbReference>
<dbReference type="OrthoDB" id="5329403at2759"/>
<dbReference type="InParanoid" id="E5A8T6"/>
<sequence length="772" mass="84211">MAAHLHSSLDSGQLPGAAAAVHHPPHAIRHPPSAIRFTHRQPATLARPTTAIAMPAAMQARRPMPRIVPAIPHRLSRAPPATRPLTPEESNKGAVAQQEPQAEPPTAEEEEQPNAPSEDHRAPAHDAPWTPDSKASGTGKQAQPKALALASSPPASPPVGVVDEVEAEHAPGMFSYHKLRHDAGRITVRKLIRQTEETQVNGQVKTNGHTDDSPVAPMDNSQPLSDQTRRRLAVPAQLPPPFYPSNRSGTHTPPDSREAQMQFHQHQLSAGAVEFRSANDSPIMPASPKGLKQPMDLQHAAFPPLAPRFTPQPYAPFFPGHSHHPSEVGAPWLPAPAAPPRPVFESGVEYASPYNGQFPEDTAFRINGVAASHPQSPGKTHFNDVKPGSDHGEDPHALAFQNGTAAPVSPLEESAFELAAYLSTQFGNPEFADFVLQFRSPDSALVSAPVHGIVVRRSPTIAEAIRHSPAPSHRSRDARRLIDVLVSDPFVTRDSLEEAVKVLYGAPLITAQNFLFGLAPYMYESDQAGPSSDARRRIQEILSYKAAARTLQMPSMQARGVDIARMLLRWDTVDLVLQYVLQAGPSPRSRVEGPDAEDPFITALLNSAIDFMAYTFPVDFQLYTIAPELRDLPRLPAFIEARTTSHNPRLSKIRFGDAPPEHDVQPRHATSVLSSVLLSLPLPLVDRLLNHRATANQLGWTGVVALMRDVVNERESRRQKAVQNQSKTAAHGPVPKALLKNMYIEEHVEQVDPSPLHPSGYKLVAKRLHSEV</sequence>
<dbReference type="OMA" id="SDSFYMA"/>
<dbReference type="AlphaFoldDB" id="E5A8T6"/>
<gene>
    <name evidence="2" type="ORF">LEMA_P076200.1</name>
</gene>
<feature type="compositionally biased region" description="Basic and acidic residues" evidence="1">
    <location>
        <begin position="381"/>
        <end position="396"/>
    </location>
</feature>
<evidence type="ECO:0000256" key="1">
    <source>
        <dbReference type="SAM" id="MobiDB-lite"/>
    </source>
</evidence>
<feature type="region of interest" description="Disordered" evidence="1">
    <location>
        <begin position="1"/>
        <end position="33"/>
    </location>
</feature>
<organism evidence="3">
    <name type="scientific">Leptosphaeria maculans (strain JN3 / isolate v23.1.3 / race Av1-4-5-6-7-8)</name>
    <name type="common">Blackleg fungus</name>
    <name type="synonym">Phoma lingam</name>
    <dbReference type="NCBI Taxonomy" id="985895"/>
    <lineage>
        <taxon>Eukaryota</taxon>
        <taxon>Fungi</taxon>
        <taxon>Dikarya</taxon>
        <taxon>Ascomycota</taxon>
        <taxon>Pezizomycotina</taxon>
        <taxon>Dothideomycetes</taxon>
        <taxon>Pleosporomycetidae</taxon>
        <taxon>Pleosporales</taxon>
        <taxon>Pleosporineae</taxon>
        <taxon>Leptosphaeriaceae</taxon>
        <taxon>Plenodomus</taxon>
        <taxon>Plenodomus lingam/Leptosphaeria maculans species complex</taxon>
    </lineage>
</organism>
<dbReference type="EMBL" id="FP929137">
    <property type="protein sequence ID" value="CBY00031.1"/>
    <property type="molecule type" value="Genomic_DNA"/>
</dbReference>
<feature type="region of interest" description="Disordered" evidence="1">
    <location>
        <begin position="197"/>
        <end position="267"/>
    </location>
</feature>
<dbReference type="VEuPathDB" id="FungiDB:LEMA_P076200.1"/>
<reference evidence="3" key="1">
    <citation type="journal article" date="2011" name="Nat. Commun.">
        <title>Effector diversification within compartments of the Leptosphaeria maculans genome affected by Repeat-Induced Point mutations.</title>
        <authorList>
            <person name="Rouxel T."/>
            <person name="Grandaubert J."/>
            <person name="Hane J.K."/>
            <person name="Hoede C."/>
            <person name="van de Wouw A.P."/>
            <person name="Couloux A."/>
            <person name="Dominguez V."/>
            <person name="Anthouard V."/>
            <person name="Bally P."/>
            <person name="Bourras S."/>
            <person name="Cozijnsen A.J."/>
            <person name="Ciuffetti L.M."/>
            <person name="Degrave A."/>
            <person name="Dilmaghani A."/>
            <person name="Duret L."/>
            <person name="Fudal I."/>
            <person name="Goodwin S.B."/>
            <person name="Gout L."/>
            <person name="Glaser N."/>
            <person name="Linglin J."/>
            <person name="Kema G.H.J."/>
            <person name="Lapalu N."/>
            <person name="Lawrence C.B."/>
            <person name="May K."/>
            <person name="Meyer M."/>
            <person name="Ollivier B."/>
            <person name="Poulain J."/>
            <person name="Schoch C.L."/>
            <person name="Simon A."/>
            <person name="Spatafora J.W."/>
            <person name="Stachowiak A."/>
            <person name="Turgeon B.G."/>
            <person name="Tyler B.M."/>
            <person name="Vincent D."/>
            <person name="Weissenbach J."/>
            <person name="Amselem J."/>
            <person name="Quesneville H."/>
            <person name="Oliver R.P."/>
            <person name="Wincker P."/>
            <person name="Balesdent M.-H."/>
            <person name="Howlett B.J."/>
        </authorList>
    </citation>
    <scope>NUCLEOTIDE SEQUENCE [LARGE SCALE GENOMIC DNA]</scope>
    <source>
        <strain evidence="3">JN3 / isolate v23.1.3 / race Av1-4-5-6-7-8</strain>
    </source>
</reference>
<dbReference type="eggNOG" id="ENOG502SGJJ">
    <property type="taxonomic scope" value="Eukaryota"/>
</dbReference>
<accession>E5A8T6</accession>